<gene>
    <name evidence="6" type="ORF">IAD51_06415</name>
</gene>
<dbReference type="InterPro" id="IPR050406">
    <property type="entry name" value="FGGY_Carb_Kinase"/>
</dbReference>
<keyword evidence="2" id="KW-0808">Transferase</keyword>
<dbReference type="Pfam" id="PF02782">
    <property type="entry name" value="FGGY_C"/>
    <property type="match status" value="1"/>
</dbReference>
<sequence length="521" mass="59113">MSNDYVLAIDFGTQSVRAIIYNDRGMEICKAKVPFTPYFSLNSGWAEQHPEVYWENMIKAIRRVKEEYPLGFDRVVAVGVTTIRDTITFVDKNNKVLRPFIVWLDERECSHVEDTIPLSQKIVLKFAKMYEPYCGIRKVTKMNWVHENEPEVWNNTHKIIQLSGYINLRLTGNLVDSVASQIGHLPFDYKHQKWQTKKVINTYLTDAGAEKMVDLVDSTSVIGHITAEAAAETGLKEGLPVIACGSDKGCETFGSGVLGCDKASISMGTTATIQFSTQKYVEPEAFMPPYPAVIKGLYNPEVEIFRGCWMVTWFKEQFGERECARAAELGCSPEELLDELLDQTPVGNEGLVLQPYWSPKIKIPWAKGTMIGFSDVHTRAHFYRAIIEGIGFGLYEGLMSMQQRAGYNIKSIMISGGGSLSDRVCRIIADILGLPICKTQTYENSALGCAMLTYMGLGTFKTPQQAISHMVHEDKCYMPDMKNHENYMQLYHTVYERVYRKNRKTFMNIRAYNRKYPVPKS</sequence>
<dbReference type="PANTHER" id="PTHR43095">
    <property type="entry name" value="SUGAR KINASE"/>
    <property type="match status" value="1"/>
</dbReference>
<dbReference type="GO" id="GO:0016301">
    <property type="term" value="F:kinase activity"/>
    <property type="evidence" value="ECO:0007669"/>
    <property type="project" value="UniProtKB-KW"/>
</dbReference>
<dbReference type="CDD" id="cd07779">
    <property type="entry name" value="ASKHA_NBD_FGGY_YgcE-like"/>
    <property type="match status" value="1"/>
</dbReference>
<evidence type="ECO:0000256" key="1">
    <source>
        <dbReference type="ARBA" id="ARBA00009156"/>
    </source>
</evidence>
<feature type="domain" description="Carbohydrate kinase FGGY C-terminal" evidence="5">
    <location>
        <begin position="263"/>
        <end position="455"/>
    </location>
</feature>
<proteinExistence type="inferred from homology"/>
<dbReference type="Pfam" id="PF00370">
    <property type="entry name" value="FGGY_N"/>
    <property type="match status" value="1"/>
</dbReference>
<dbReference type="Gene3D" id="3.30.420.40">
    <property type="match status" value="2"/>
</dbReference>
<evidence type="ECO:0000259" key="4">
    <source>
        <dbReference type="Pfam" id="PF00370"/>
    </source>
</evidence>
<protein>
    <submittedName>
        <fullName evidence="6">FGGY-family carbohydrate kinase</fullName>
    </submittedName>
</protein>
<evidence type="ECO:0000256" key="3">
    <source>
        <dbReference type="ARBA" id="ARBA00022777"/>
    </source>
</evidence>
<dbReference type="InterPro" id="IPR043129">
    <property type="entry name" value="ATPase_NBD"/>
</dbReference>
<dbReference type="EMBL" id="DVMN01000115">
    <property type="protein sequence ID" value="HIU21839.1"/>
    <property type="molecule type" value="Genomic_DNA"/>
</dbReference>
<dbReference type="AlphaFoldDB" id="A0A9D1HT29"/>
<keyword evidence="3 6" id="KW-0418">Kinase</keyword>
<evidence type="ECO:0000313" key="7">
    <source>
        <dbReference type="Proteomes" id="UP000824088"/>
    </source>
</evidence>
<organism evidence="6 7">
    <name type="scientific">Candidatus Limadaptatus stercorigallinarum</name>
    <dbReference type="NCBI Taxonomy" id="2840845"/>
    <lineage>
        <taxon>Bacteria</taxon>
        <taxon>Bacillati</taxon>
        <taxon>Bacillota</taxon>
        <taxon>Clostridia</taxon>
        <taxon>Eubacteriales</taxon>
        <taxon>Candidatus Limadaptatus</taxon>
    </lineage>
</organism>
<dbReference type="Proteomes" id="UP000824088">
    <property type="component" value="Unassembled WGS sequence"/>
</dbReference>
<dbReference type="InterPro" id="IPR000577">
    <property type="entry name" value="Carb_kinase_FGGY"/>
</dbReference>
<dbReference type="GO" id="GO:0005975">
    <property type="term" value="P:carbohydrate metabolic process"/>
    <property type="evidence" value="ECO:0007669"/>
    <property type="project" value="InterPro"/>
</dbReference>
<dbReference type="PIRSF" id="PIRSF000538">
    <property type="entry name" value="GlpK"/>
    <property type="match status" value="1"/>
</dbReference>
<evidence type="ECO:0000256" key="2">
    <source>
        <dbReference type="ARBA" id="ARBA00022679"/>
    </source>
</evidence>
<dbReference type="SUPFAM" id="SSF53067">
    <property type="entry name" value="Actin-like ATPase domain"/>
    <property type="match status" value="2"/>
</dbReference>
<name>A0A9D1HT29_9FIRM</name>
<feature type="domain" description="Carbohydrate kinase FGGY N-terminal" evidence="4">
    <location>
        <begin position="5"/>
        <end position="254"/>
    </location>
</feature>
<comment type="caution">
    <text evidence="6">The sequence shown here is derived from an EMBL/GenBank/DDBJ whole genome shotgun (WGS) entry which is preliminary data.</text>
</comment>
<dbReference type="InterPro" id="IPR018485">
    <property type="entry name" value="FGGY_C"/>
</dbReference>
<reference evidence="6" key="1">
    <citation type="submission" date="2020-10" db="EMBL/GenBank/DDBJ databases">
        <authorList>
            <person name="Gilroy R."/>
        </authorList>
    </citation>
    <scope>NUCLEOTIDE SEQUENCE</scope>
    <source>
        <strain evidence="6">1063</strain>
    </source>
</reference>
<evidence type="ECO:0000313" key="6">
    <source>
        <dbReference type="EMBL" id="HIU21839.1"/>
    </source>
</evidence>
<accession>A0A9D1HT29</accession>
<comment type="similarity">
    <text evidence="1">Belongs to the FGGY kinase family.</text>
</comment>
<evidence type="ECO:0000259" key="5">
    <source>
        <dbReference type="Pfam" id="PF02782"/>
    </source>
</evidence>
<dbReference type="PANTHER" id="PTHR43095:SF5">
    <property type="entry name" value="XYLULOSE KINASE"/>
    <property type="match status" value="1"/>
</dbReference>
<reference evidence="6" key="2">
    <citation type="journal article" date="2021" name="PeerJ">
        <title>Extensive microbial diversity within the chicken gut microbiome revealed by metagenomics and culture.</title>
        <authorList>
            <person name="Gilroy R."/>
            <person name="Ravi A."/>
            <person name="Getino M."/>
            <person name="Pursley I."/>
            <person name="Horton D.L."/>
            <person name="Alikhan N.F."/>
            <person name="Baker D."/>
            <person name="Gharbi K."/>
            <person name="Hall N."/>
            <person name="Watson M."/>
            <person name="Adriaenssens E.M."/>
            <person name="Foster-Nyarko E."/>
            <person name="Jarju S."/>
            <person name="Secka A."/>
            <person name="Antonio M."/>
            <person name="Oren A."/>
            <person name="Chaudhuri R.R."/>
            <person name="La Ragione R."/>
            <person name="Hildebrand F."/>
            <person name="Pallen M.J."/>
        </authorList>
    </citation>
    <scope>NUCLEOTIDE SEQUENCE</scope>
    <source>
        <strain evidence="6">1063</strain>
    </source>
</reference>
<dbReference type="InterPro" id="IPR018484">
    <property type="entry name" value="FGGY_N"/>
</dbReference>